<feature type="region of interest" description="Disordered" evidence="1">
    <location>
        <begin position="1"/>
        <end position="65"/>
    </location>
</feature>
<comment type="caution">
    <text evidence="3">The sequence shown here is derived from an EMBL/GenBank/DDBJ whole genome shotgun (WGS) entry which is preliminary data.</text>
</comment>
<feature type="region of interest" description="Disordered" evidence="1">
    <location>
        <begin position="415"/>
        <end position="445"/>
    </location>
</feature>
<feature type="transmembrane region" description="Helical" evidence="2">
    <location>
        <begin position="110"/>
        <end position="132"/>
    </location>
</feature>
<feature type="transmembrane region" description="Helical" evidence="2">
    <location>
        <begin position="255"/>
        <end position="273"/>
    </location>
</feature>
<feature type="transmembrane region" description="Helical" evidence="2">
    <location>
        <begin position="352"/>
        <end position="374"/>
    </location>
</feature>
<feature type="transmembrane region" description="Helical" evidence="2">
    <location>
        <begin position="206"/>
        <end position="228"/>
    </location>
</feature>
<feature type="transmembrane region" description="Helical" evidence="2">
    <location>
        <begin position="280"/>
        <end position="299"/>
    </location>
</feature>
<dbReference type="EMBL" id="JAKJXO020000001">
    <property type="protein sequence ID" value="KAL1611784.1"/>
    <property type="molecule type" value="Genomic_DNA"/>
</dbReference>
<reference evidence="3 4" key="1">
    <citation type="submission" date="2024-02" db="EMBL/GenBank/DDBJ databases">
        <title>De novo assembly and annotation of 12 fungi associated with fruit tree decline syndrome in Ontario, Canada.</title>
        <authorList>
            <person name="Sulman M."/>
            <person name="Ellouze W."/>
            <person name="Ilyukhin E."/>
        </authorList>
    </citation>
    <scope>NUCLEOTIDE SEQUENCE [LARGE SCALE GENOMIC DNA]</scope>
    <source>
        <strain evidence="3 4">M42-189</strain>
    </source>
</reference>
<feature type="transmembrane region" description="Helical" evidence="2">
    <location>
        <begin position="173"/>
        <end position="194"/>
    </location>
</feature>
<dbReference type="PANTHER" id="PTHR18640:SF5">
    <property type="entry name" value="SODIUM_BILE ACID COTRANSPORTER 7"/>
    <property type="match status" value="1"/>
</dbReference>
<accession>A0ABR3S520</accession>
<feature type="compositionally biased region" description="Polar residues" evidence="1">
    <location>
        <begin position="435"/>
        <end position="445"/>
    </location>
</feature>
<feature type="transmembrane region" description="Helical" evidence="2">
    <location>
        <begin position="144"/>
        <end position="167"/>
    </location>
</feature>
<dbReference type="Gene3D" id="1.20.1530.20">
    <property type="match status" value="1"/>
</dbReference>
<proteinExistence type="predicted"/>
<feature type="compositionally biased region" description="Polar residues" evidence="1">
    <location>
        <begin position="46"/>
        <end position="56"/>
    </location>
</feature>
<dbReference type="InterPro" id="IPR016833">
    <property type="entry name" value="Put_Na-Bile_cotransptr"/>
</dbReference>
<name>A0ABR3S520_9PLEO</name>
<dbReference type="Proteomes" id="UP001521785">
    <property type="component" value="Unassembled WGS sequence"/>
</dbReference>
<evidence type="ECO:0008006" key="5">
    <source>
        <dbReference type="Google" id="ProtNLM"/>
    </source>
</evidence>
<feature type="transmembrane region" description="Helical" evidence="2">
    <location>
        <begin position="81"/>
        <end position="98"/>
    </location>
</feature>
<evidence type="ECO:0000256" key="1">
    <source>
        <dbReference type="SAM" id="MobiDB-lite"/>
    </source>
</evidence>
<gene>
    <name evidence="3" type="ORF">SLS60_000004</name>
</gene>
<dbReference type="Pfam" id="PF13593">
    <property type="entry name" value="SBF_like"/>
    <property type="match status" value="1"/>
</dbReference>
<dbReference type="PANTHER" id="PTHR18640">
    <property type="entry name" value="SOLUTE CARRIER FAMILY 10 MEMBER 7"/>
    <property type="match status" value="1"/>
</dbReference>
<evidence type="ECO:0000256" key="2">
    <source>
        <dbReference type="SAM" id="Phobius"/>
    </source>
</evidence>
<feature type="transmembrane region" description="Helical" evidence="2">
    <location>
        <begin position="386"/>
        <end position="406"/>
    </location>
</feature>
<keyword evidence="2" id="KW-0472">Membrane</keyword>
<organism evidence="3 4">
    <name type="scientific">Paraconiothyrium brasiliense</name>
    <dbReference type="NCBI Taxonomy" id="300254"/>
    <lineage>
        <taxon>Eukaryota</taxon>
        <taxon>Fungi</taxon>
        <taxon>Dikarya</taxon>
        <taxon>Ascomycota</taxon>
        <taxon>Pezizomycotina</taxon>
        <taxon>Dothideomycetes</taxon>
        <taxon>Pleosporomycetidae</taxon>
        <taxon>Pleosporales</taxon>
        <taxon>Massarineae</taxon>
        <taxon>Didymosphaeriaceae</taxon>
        <taxon>Paraconiothyrium</taxon>
    </lineage>
</organism>
<keyword evidence="2" id="KW-1133">Transmembrane helix</keyword>
<evidence type="ECO:0000313" key="4">
    <source>
        <dbReference type="Proteomes" id="UP001521785"/>
    </source>
</evidence>
<keyword evidence="2" id="KW-0812">Transmembrane</keyword>
<dbReference type="InterPro" id="IPR038770">
    <property type="entry name" value="Na+/solute_symporter_sf"/>
</dbReference>
<protein>
    <recommendedName>
        <fullName evidence="5">Sodium bile acid symporter family protein</fullName>
    </recommendedName>
</protein>
<sequence>MATSPDILVKSNSGVLQPDGIELQAPRERERDSNALQEAVGEDVTSKYQSTGQQQRSNEKPHHTNRQKLVKNLKWLVKDQWFLIAMSIIILIASQVQVPESQQPVKRTVVTYLSVSVIFFINGCTLSTRVLFDNYKKWKIHAFVQLQCYLVTSAATFAIVSLCATTKSFMDPWLLIGFLFLGSAPTTMSSNVVMTRQAHGNTALTVVQSVIGNFLCPFLTPILLQMYLSSGAWYSKVLISGDNYEEIYRRVFKQLGLSLFVPMAIGQVVQYLFPKPTKKIFVDWKLMKLSSVALLSLVWQTFDQAFRSGAFDSVKPSNIVFIVFINIALYFIWLGICFAASTIWLDKRDVIACCYCCPSKALSMVVPLSSVMYINVSPINQSKLQIPAIIFQALQVAIGGILTVVFRRWISPFEEQEDNGGKAEERGGKRESAQAPGTGQSKAEV</sequence>
<feature type="transmembrane region" description="Helical" evidence="2">
    <location>
        <begin position="319"/>
        <end position="345"/>
    </location>
</feature>
<keyword evidence="4" id="KW-1185">Reference proteome</keyword>
<feature type="compositionally biased region" description="Basic and acidic residues" evidence="1">
    <location>
        <begin position="419"/>
        <end position="432"/>
    </location>
</feature>
<evidence type="ECO:0000313" key="3">
    <source>
        <dbReference type="EMBL" id="KAL1611784.1"/>
    </source>
</evidence>